<proteinExistence type="predicted"/>
<dbReference type="FunFam" id="3.40.50.300:FF:000012">
    <property type="entry name" value="Transitional endoplasmic reticulum ATPase"/>
    <property type="match status" value="1"/>
</dbReference>
<dbReference type="SUPFAM" id="SSF50692">
    <property type="entry name" value="ADC-like"/>
    <property type="match status" value="1"/>
</dbReference>
<dbReference type="InterPro" id="IPR029067">
    <property type="entry name" value="CDC48_domain_2-like_sf"/>
</dbReference>
<organism evidence="7 8">
    <name type="scientific">Cyclotella atomus</name>
    <dbReference type="NCBI Taxonomy" id="382360"/>
    <lineage>
        <taxon>Eukaryota</taxon>
        <taxon>Sar</taxon>
        <taxon>Stramenopiles</taxon>
        <taxon>Ochrophyta</taxon>
        <taxon>Bacillariophyta</taxon>
        <taxon>Coscinodiscophyceae</taxon>
        <taxon>Thalassiosirophycidae</taxon>
        <taxon>Stephanodiscales</taxon>
        <taxon>Stephanodiscaceae</taxon>
        <taxon>Cyclotella</taxon>
    </lineage>
</organism>
<dbReference type="Gene3D" id="2.40.40.20">
    <property type="match status" value="1"/>
</dbReference>
<keyword evidence="2" id="KW-0067">ATP-binding</keyword>
<dbReference type="FunFam" id="1.10.8.60:FF:000079">
    <property type="entry name" value="Cell division cycle protein 48 homologue"/>
    <property type="match status" value="1"/>
</dbReference>
<dbReference type="Pfam" id="PF02933">
    <property type="entry name" value="CDC48_2"/>
    <property type="match status" value="1"/>
</dbReference>
<comment type="caution">
    <text evidence="7">The sequence shown here is derived from an EMBL/GenBank/DDBJ whole genome shotgun (WGS) entry which is preliminary data.</text>
</comment>
<evidence type="ECO:0008006" key="9">
    <source>
        <dbReference type="Google" id="ProtNLM"/>
    </source>
</evidence>
<dbReference type="GO" id="GO:0005737">
    <property type="term" value="C:cytoplasm"/>
    <property type="evidence" value="ECO:0007669"/>
    <property type="project" value="UniProtKB-ARBA"/>
</dbReference>
<evidence type="ECO:0000256" key="1">
    <source>
        <dbReference type="ARBA" id="ARBA00022741"/>
    </source>
</evidence>
<dbReference type="Gene3D" id="3.10.330.10">
    <property type="match status" value="1"/>
</dbReference>
<feature type="domain" description="CDC48 N-terminal subdomain" evidence="6">
    <location>
        <begin position="90"/>
        <end position="173"/>
    </location>
</feature>
<feature type="region of interest" description="Disordered" evidence="3">
    <location>
        <begin position="846"/>
        <end position="880"/>
    </location>
</feature>
<dbReference type="FunFam" id="3.40.50.300:FF:000048">
    <property type="entry name" value="Transitional endoplasmic reticulum ATPase"/>
    <property type="match status" value="1"/>
</dbReference>
<feature type="compositionally biased region" description="Polar residues" evidence="3">
    <location>
        <begin position="850"/>
        <end position="861"/>
    </location>
</feature>
<dbReference type="InterPro" id="IPR003593">
    <property type="entry name" value="AAA+_ATPase"/>
</dbReference>
<dbReference type="Gene3D" id="3.40.50.300">
    <property type="entry name" value="P-loop containing nucleotide triphosphate hydrolases"/>
    <property type="match status" value="2"/>
</dbReference>
<keyword evidence="8" id="KW-1185">Reference proteome</keyword>
<dbReference type="FunFam" id="2.40.40.20:FF:000003">
    <property type="entry name" value="Transitional endoplasmic reticulum ATPase"/>
    <property type="match status" value="1"/>
</dbReference>
<evidence type="ECO:0000259" key="6">
    <source>
        <dbReference type="SMART" id="SM01073"/>
    </source>
</evidence>
<dbReference type="SMART" id="SM00382">
    <property type="entry name" value="AAA"/>
    <property type="match status" value="2"/>
</dbReference>
<sequence>MLHRSSSNLSAVSNSSELRPLLKGGINKHTKDSKQHAPNNNAQKCNNENDLKQAATAPAAQSQKQEHINKKAKVTVPPKSLFDKKRKPYRLVVDQPDHGADNSVVYLHPEKLTELQLFRGDAVLLKGRLHHTTVAIVLTDETCDKSRVKINRTIRNNLRVRLGDIITVQPKGIDIPFGTRVHILPMEDTVQKISGGLFDVYLKPYFLDSYRPVKKGDYFTVKRAMHTVEFKVVECEPSPVCIVAQDTVIHSEGTPIKREDEEALHGGNEVGYDDVGGCAAQMIQIREAIELPLRHPKLFQHLGVRPPQGVLLYGPPGCGKTLIGRAIANETGAYFYLINGPDIMAKGAGESETNLRKAFEEGAKNAPAIIFIDEIDCIAPKRDKINGEVERRVVSQLLTLMDGMHSGSTRTSVMKPVLVIAATNRPNSIDLSLRRFGRFDREIDLGVPDELGRLEILRIHTREMKLDDTVDLESLAKDTHGFVGADLAELCTEAAMTCIREKIDLIDVEADSIDVEILDSLAVSQEHFTMALGRGHSPSSLRETHVEIPDVTWQDIGGLEDVKRDLQELVRYPVEHAEKFTKFGMSPSKGVLFYGPPGCGKTLLAKAIANECQVNFISVKGPELLNMWFGQSEANVRNVFDKARQAAPCILFFDELDSIAQKRGGHAHDAGGAPDRIMNQLLTEMDGFAGKKKNVFFIGATNRPDIIDTALIRPGRLDQLMYIPMPDYESRLSILKATLRHTPISSDVDLQYLAAKTDKFSGADLTEICQTACKLAIREDIIHDAVAIENEMEEEEEEFLPEVLPRHFEEAVRSARKSVSDRDLAQYQSFANALSQSRGALTGTGGRSLMNFTFPTSQRQGANGDGGSPMQLDEDEDLYS</sequence>
<dbReference type="Proteomes" id="UP001530400">
    <property type="component" value="Unassembled WGS sequence"/>
</dbReference>
<evidence type="ECO:0000259" key="5">
    <source>
        <dbReference type="SMART" id="SM01072"/>
    </source>
</evidence>
<dbReference type="InterPro" id="IPR009010">
    <property type="entry name" value="Asp_de-COase-like_dom_sf"/>
</dbReference>
<dbReference type="InterPro" id="IPR003959">
    <property type="entry name" value="ATPase_AAA_core"/>
</dbReference>
<dbReference type="AlphaFoldDB" id="A0ABD3NUW6"/>
<keyword evidence="1" id="KW-0547">Nucleotide-binding</keyword>
<dbReference type="Gene3D" id="6.10.20.150">
    <property type="match status" value="1"/>
</dbReference>
<feature type="domain" description="AAA+ ATPase" evidence="4">
    <location>
        <begin position="306"/>
        <end position="449"/>
    </location>
</feature>
<dbReference type="FunFam" id="3.10.330.10:FF:000001">
    <property type="entry name" value="Cell division control 48"/>
    <property type="match status" value="1"/>
</dbReference>
<dbReference type="InterPro" id="IPR027417">
    <property type="entry name" value="P-loop_NTPase"/>
</dbReference>
<evidence type="ECO:0000256" key="2">
    <source>
        <dbReference type="ARBA" id="ARBA00022840"/>
    </source>
</evidence>
<dbReference type="InterPro" id="IPR004201">
    <property type="entry name" value="Cdc48_dom2"/>
</dbReference>
<dbReference type="GO" id="GO:0005524">
    <property type="term" value="F:ATP binding"/>
    <property type="evidence" value="ECO:0007669"/>
    <property type="project" value="UniProtKB-KW"/>
</dbReference>
<evidence type="ECO:0000259" key="4">
    <source>
        <dbReference type="SMART" id="SM00382"/>
    </source>
</evidence>
<dbReference type="PROSITE" id="PS00674">
    <property type="entry name" value="AAA"/>
    <property type="match status" value="1"/>
</dbReference>
<dbReference type="Pfam" id="PF02359">
    <property type="entry name" value="CDC48_N"/>
    <property type="match status" value="1"/>
</dbReference>
<accession>A0ABD3NUW6</accession>
<dbReference type="PANTHER" id="PTHR23077:SF171">
    <property type="entry name" value="NUCLEAR VALOSIN-CONTAINING PROTEIN-LIKE"/>
    <property type="match status" value="1"/>
</dbReference>
<dbReference type="InterPro" id="IPR003960">
    <property type="entry name" value="ATPase_AAA_CS"/>
</dbReference>
<dbReference type="InterPro" id="IPR050168">
    <property type="entry name" value="AAA_ATPase_domain"/>
</dbReference>
<dbReference type="PANTHER" id="PTHR23077">
    <property type="entry name" value="AAA-FAMILY ATPASE"/>
    <property type="match status" value="1"/>
</dbReference>
<gene>
    <name evidence="7" type="ORF">ACHAWO_012366</name>
</gene>
<protein>
    <recommendedName>
        <fullName evidence="9">Vesicle-fusing ATPase</fullName>
    </recommendedName>
</protein>
<evidence type="ECO:0000256" key="3">
    <source>
        <dbReference type="SAM" id="MobiDB-lite"/>
    </source>
</evidence>
<evidence type="ECO:0000313" key="7">
    <source>
        <dbReference type="EMBL" id="KAL3779402.1"/>
    </source>
</evidence>
<dbReference type="InterPro" id="IPR003338">
    <property type="entry name" value="CDC4_N-term_subdom"/>
</dbReference>
<reference evidence="7 8" key="1">
    <citation type="submission" date="2024-10" db="EMBL/GenBank/DDBJ databases">
        <title>Updated reference genomes for cyclostephanoid diatoms.</title>
        <authorList>
            <person name="Roberts W.R."/>
            <person name="Alverson A.J."/>
        </authorList>
    </citation>
    <scope>NUCLEOTIDE SEQUENCE [LARGE SCALE GENOMIC DNA]</scope>
    <source>
        <strain evidence="7 8">AJA010-31</strain>
    </source>
</reference>
<feature type="domain" description="CDC48" evidence="5">
    <location>
        <begin position="192"/>
        <end position="258"/>
    </location>
</feature>
<feature type="compositionally biased region" description="Polar residues" evidence="3">
    <location>
        <begin position="36"/>
        <end position="48"/>
    </location>
</feature>
<dbReference type="EMBL" id="JALLPJ020000934">
    <property type="protein sequence ID" value="KAL3779402.1"/>
    <property type="molecule type" value="Genomic_DNA"/>
</dbReference>
<dbReference type="CDD" id="cd19528">
    <property type="entry name" value="RecA-like_CDC48_r2-like"/>
    <property type="match status" value="1"/>
</dbReference>
<dbReference type="SMART" id="SM01073">
    <property type="entry name" value="CDC48_N"/>
    <property type="match status" value="1"/>
</dbReference>
<dbReference type="SMART" id="SM01072">
    <property type="entry name" value="CDC48_2"/>
    <property type="match status" value="1"/>
</dbReference>
<dbReference type="Pfam" id="PF00004">
    <property type="entry name" value="AAA"/>
    <property type="match status" value="2"/>
</dbReference>
<name>A0ABD3NUW6_9STRA</name>
<feature type="region of interest" description="Disordered" evidence="3">
    <location>
        <begin position="22"/>
        <end position="75"/>
    </location>
</feature>
<dbReference type="InterPro" id="IPR041569">
    <property type="entry name" value="AAA_lid_3"/>
</dbReference>
<evidence type="ECO:0000313" key="8">
    <source>
        <dbReference type="Proteomes" id="UP001530400"/>
    </source>
</evidence>
<dbReference type="SUPFAM" id="SSF52540">
    <property type="entry name" value="P-loop containing nucleoside triphosphate hydrolases"/>
    <property type="match status" value="2"/>
</dbReference>
<dbReference type="SUPFAM" id="SSF54585">
    <property type="entry name" value="Cdc48 domain 2-like"/>
    <property type="match status" value="1"/>
</dbReference>
<feature type="domain" description="AAA+ ATPase" evidence="4">
    <location>
        <begin position="587"/>
        <end position="727"/>
    </location>
</feature>
<dbReference type="Pfam" id="PF17862">
    <property type="entry name" value="AAA_lid_3"/>
    <property type="match status" value="2"/>
</dbReference>
<dbReference type="Gene3D" id="1.10.8.60">
    <property type="match status" value="1"/>
</dbReference>